<evidence type="ECO:0000259" key="7">
    <source>
        <dbReference type="PROSITE" id="PS50089"/>
    </source>
</evidence>
<comment type="catalytic activity">
    <reaction evidence="1">
        <text>S-ubiquitinyl-[E2 ubiquitin-conjugating enzyme]-L-cysteine + [acceptor protein]-L-lysine = [E2 ubiquitin-conjugating enzyme]-L-cysteine + N(6)-ubiquitinyl-[acceptor protein]-L-lysine.</text>
        <dbReference type="EC" id="2.3.2.27"/>
    </reaction>
</comment>
<comment type="caution">
    <text evidence="8">The sequence shown here is derived from an EMBL/GenBank/DDBJ whole genome shotgun (WGS) entry which is preliminary data.</text>
</comment>
<dbReference type="EMBL" id="CAMAPF010001039">
    <property type="protein sequence ID" value="CAH9142329.1"/>
    <property type="molecule type" value="Genomic_DNA"/>
</dbReference>
<dbReference type="PROSITE" id="PS50089">
    <property type="entry name" value="ZF_RING_2"/>
    <property type="match status" value="1"/>
</dbReference>
<dbReference type="AlphaFoldDB" id="A0AAV0G2Z6"/>
<dbReference type="PANTHER" id="PTHR15710">
    <property type="entry name" value="E3 UBIQUITIN-PROTEIN LIGASE PRAJA"/>
    <property type="match status" value="1"/>
</dbReference>
<dbReference type="SUPFAM" id="SSF57850">
    <property type="entry name" value="RING/U-box"/>
    <property type="match status" value="1"/>
</dbReference>
<protein>
    <recommendedName>
        <fullName evidence="2">RING-type E3 ubiquitin transferase</fullName>
        <ecNumber evidence="2">2.3.2.27</ecNumber>
    </recommendedName>
</protein>
<dbReference type="SMART" id="SM00184">
    <property type="entry name" value="RING"/>
    <property type="match status" value="1"/>
</dbReference>
<sequence length="247" mass="28325">MEDFECHKHAMRARYRFATPWPRLQSQSPNDLRFEFYWKTMHLYYSFPEDGSPPQLVRTFTYPWRVVSDHIDRRAFAANDDYSRLAVIRLLQHCKSWWDGSVVDWIVSVARQIVAANEGCGTVVLGMAGGRVHACYESVLVSGVLGRSFEEGNVGMRPASKWAIDSLERVCFGEDEEEEDYGGGGGEFHCSVCMEDEDLGWACREKGVLKMPCSHLFHGDCIIRWLNASHYCPNCRFEMPVQSILYS</sequence>
<dbReference type="Pfam" id="PF13639">
    <property type="entry name" value="zf-RING_2"/>
    <property type="match status" value="1"/>
</dbReference>
<feature type="domain" description="RING-type" evidence="7">
    <location>
        <begin position="190"/>
        <end position="236"/>
    </location>
</feature>
<evidence type="ECO:0000256" key="6">
    <source>
        <dbReference type="PROSITE-ProRule" id="PRU00175"/>
    </source>
</evidence>
<dbReference type="Proteomes" id="UP001152523">
    <property type="component" value="Unassembled WGS sequence"/>
</dbReference>
<dbReference type="EC" id="2.3.2.27" evidence="2"/>
<organism evidence="8 9">
    <name type="scientific">Cuscuta epithymum</name>
    <dbReference type="NCBI Taxonomy" id="186058"/>
    <lineage>
        <taxon>Eukaryota</taxon>
        <taxon>Viridiplantae</taxon>
        <taxon>Streptophyta</taxon>
        <taxon>Embryophyta</taxon>
        <taxon>Tracheophyta</taxon>
        <taxon>Spermatophyta</taxon>
        <taxon>Magnoliopsida</taxon>
        <taxon>eudicotyledons</taxon>
        <taxon>Gunneridae</taxon>
        <taxon>Pentapetalae</taxon>
        <taxon>asterids</taxon>
        <taxon>lamiids</taxon>
        <taxon>Solanales</taxon>
        <taxon>Convolvulaceae</taxon>
        <taxon>Cuscuteae</taxon>
        <taxon>Cuscuta</taxon>
        <taxon>Cuscuta subgen. Cuscuta</taxon>
    </lineage>
</organism>
<name>A0AAV0G2Z6_9ASTE</name>
<dbReference type="GO" id="GO:0016567">
    <property type="term" value="P:protein ubiquitination"/>
    <property type="evidence" value="ECO:0007669"/>
    <property type="project" value="TreeGrafter"/>
</dbReference>
<dbReference type="GO" id="GO:0008270">
    <property type="term" value="F:zinc ion binding"/>
    <property type="evidence" value="ECO:0007669"/>
    <property type="project" value="UniProtKB-KW"/>
</dbReference>
<dbReference type="PANTHER" id="PTHR15710:SF217">
    <property type="entry name" value="E3 UBIQUITIN-PROTEIN LIGASE RDUF2"/>
    <property type="match status" value="1"/>
</dbReference>
<evidence type="ECO:0000256" key="1">
    <source>
        <dbReference type="ARBA" id="ARBA00000900"/>
    </source>
</evidence>
<evidence type="ECO:0000313" key="9">
    <source>
        <dbReference type="Proteomes" id="UP001152523"/>
    </source>
</evidence>
<keyword evidence="4 6" id="KW-0863">Zinc-finger</keyword>
<gene>
    <name evidence="8" type="ORF">CEPIT_LOCUS39819</name>
</gene>
<dbReference type="GO" id="GO:0061630">
    <property type="term" value="F:ubiquitin protein ligase activity"/>
    <property type="evidence" value="ECO:0007669"/>
    <property type="project" value="UniProtKB-EC"/>
</dbReference>
<dbReference type="GO" id="GO:0005737">
    <property type="term" value="C:cytoplasm"/>
    <property type="evidence" value="ECO:0007669"/>
    <property type="project" value="TreeGrafter"/>
</dbReference>
<evidence type="ECO:0000256" key="3">
    <source>
        <dbReference type="ARBA" id="ARBA00022723"/>
    </source>
</evidence>
<keyword evidence="3" id="KW-0479">Metal-binding</keyword>
<evidence type="ECO:0000256" key="2">
    <source>
        <dbReference type="ARBA" id="ARBA00012483"/>
    </source>
</evidence>
<evidence type="ECO:0000256" key="5">
    <source>
        <dbReference type="ARBA" id="ARBA00022833"/>
    </source>
</evidence>
<dbReference type="InterPro" id="IPR001841">
    <property type="entry name" value="Znf_RING"/>
</dbReference>
<reference evidence="8" key="1">
    <citation type="submission" date="2022-07" db="EMBL/GenBank/DDBJ databases">
        <authorList>
            <person name="Macas J."/>
            <person name="Novak P."/>
            <person name="Neumann P."/>
        </authorList>
    </citation>
    <scope>NUCLEOTIDE SEQUENCE</scope>
</reference>
<dbReference type="InterPro" id="IPR013083">
    <property type="entry name" value="Znf_RING/FYVE/PHD"/>
</dbReference>
<keyword evidence="9" id="KW-1185">Reference proteome</keyword>
<accession>A0AAV0G2Z6</accession>
<evidence type="ECO:0000256" key="4">
    <source>
        <dbReference type="ARBA" id="ARBA00022771"/>
    </source>
</evidence>
<proteinExistence type="predicted"/>
<keyword evidence="5" id="KW-0862">Zinc</keyword>
<evidence type="ECO:0000313" key="8">
    <source>
        <dbReference type="EMBL" id="CAH9142329.1"/>
    </source>
</evidence>
<dbReference type="Gene3D" id="3.30.40.10">
    <property type="entry name" value="Zinc/RING finger domain, C3HC4 (zinc finger)"/>
    <property type="match status" value="1"/>
</dbReference>